<sequence>MAPKKTTQATTESVSTPVPVEVAPAETPEVEVDKYATVLEKLQSFATEIKELITVVKTLQKEHNKLKQQKGSRKAKKAGGDTKRPPSGFAKPTALSDTLCEFLGVPQGSSLARTEVTRIINQYVKTNNLQDQTDKRRINADDKLKSIMSMQEGDKLTYFNLQSYIKHHFIKA</sequence>
<evidence type="ECO:0000256" key="1">
    <source>
        <dbReference type="SAM" id="MobiDB-lite"/>
    </source>
</evidence>
<dbReference type="AlphaFoldDB" id="A0A6C0BFG4"/>
<dbReference type="SMART" id="SM00151">
    <property type="entry name" value="SWIB"/>
    <property type="match status" value="1"/>
</dbReference>
<feature type="region of interest" description="Disordered" evidence="1">
    <location>
        <begin position="1"/>
        <end position="22"/>
    </location>
</feature>
<organism evidence="3">
    <name type="scientific">viral metagenome</name>
    <dbReference type="NCBI Taxonomy" id="1070528"/>
    <lineage>
        <taxon>unclassified sequences</taxon>
        <taxon>metagenomes</taxon>
        <taxon>organismal metagenomes</taxon>
    </lineage>
</organism>
<dbReference type="InterPro" id="IPR003121">
    <property type="entry name" value="SWIB_MDM2_domain"/>
</dbReference>
<evidence type="ECO:0000259" key="2">
    <source>
        <dbReference type="PROSITE" id="PS51925"/>
    </source>
</evidence>
<dbReference type="InterPro" id="IPR019835">
    <property type="entry name" value="SWIB_domain"/>
</dbReference>
<feature type="region of interest" description="Disordered" evidence="1">
    <location>
        <begin position="62"/>
        <end position="91"/>
    </location>
</feature>
<dbReference type="InterPro" id="IPR036885">
    <property type="entry name" value="SWIB_MDM2_dom_sf"/>
</dbReference>
<accession>A0A6C0BFG4</accession>
<feature type="compositionally biased region" description="Low complexity" evidence="1">
    <location>
        <begin position="9"/>
        <end position="22"/>
    </location>
</feature>
<dbReference type="Gene3D" id="1.10.245.10">
    <property type="entry name" value="SWIB/MDM2 domain"/>
    <property type="match status" value="1"/>
</dbReference>
<dbReference type="Pfam" id="PF02201">
    <property type="entry name" value="SWIB"/>
    <property type="match status" value="1"/>
</dbReference>
<dbReference type="CDD" id="cd10567">
    <property type="entry name" value="SWIB-MDM2_like"/>
    <property type="match status" value="1"/>
</dbReference>
<name>A0A6C0BFG4_9ZZZZ</name>
<dbReference type="PROSITE" id="PS51925">
    <property type="entry name" value="SWIB_MDM2"/>
    <property type="match status" value="1"/>
</dbReference>
<dbReference type="PANTHER" id="PTHR13844">
    <property type="entry name" value="SWI/SNF-RELATED MATRIX-ASSOCIATED ACTIN-DEPENDENT REGULATOR OF CHROMATIN SUBFAMILY D"/>
    <property type="match status" value="1"/>
</dbReference>
<protein>
    <recommendedName>
        <fullName evidence="2">DM2 domain-containing protein</fullName>
    </recommendedName>
</protein>
<reference evidence="3" key="1">
    <citation type="journal article" date="2020" name="Nature">
        <title>Giant virus diversity and host interactions through global metagenomics.</title>
        <authorList>
            <person name="Schulz F."/>
            <person name="Roux S."/>
            <person name="Paez-Espino D."/>
            <person name="Jungbluth S."/>
            <person name="Walsh D.A."/>
            <person name="Denef V.J."/>
            <person name="McMahon K.D."/>
            <person name="Konstantinidis K.T."/>
            <person name="Eloe-Fadrosh E.A."/>
            <person name="Kyrpides N.C."/>
            <person name="Woyke T."/>
        </authorList>
    </citation>
    <scope>NUCLEOTIDE SEQUENCE</scope>
    <source>
        <strain evidence="3">GVMAG-M-3300010354-11</strain>
    </source>
</reference>
<dbReference type="EMBL" id="MN739153">
    <property type="protein sequence ID" value="QHS90886.1"/>
    <property type="molecule type" value="Genomic_DNA"/>
</dbReference>
<feature type="domain" description="DM2" evidence="2">
    <location>
        <begin position="88"/>
        <end position="171"/>
    </location>
</feature>
<feature type="compositionally biased region" description="Basic residues" evidence="1">
    <location>
        <begin position="66"/>
        <end position="77"/>
    </location>
</feature>
<dbReference type="SUPFAM" id="SSF47592">
    <property type="entry name" value="SWIB/MDM2 domain"/>
    <property type="match status" value="1"/>
</dbReference>
<evidence type="ECO:0000313" key="3">
    <source>
        <dbReference type="EMBL" id="QHS90886.1"/>
    </source>
</evidence>
<proteinExistence type="predicted"/>